<dbReference type="GO" id="GO:0015856">
    <property type="term" value="P:cytosine transport"/>
    <property type="evidence" value="ECO:0007669"/>
    <property type="project" value="UniProtKB-ARBA"/>
</dbReference>
<dbReference type="EMBL" id="HE576752">
    <property type="protein sequence ID" value="CCC67905.1"/>
    <property type="molecule type" value="Genomic_DNA"/>
</dbReference>
<feature type="transmembrane region" description="Helical" evidence="9">
    <location>
        <begin position="170"/>
        <end position="194"/>
    </location>
</feature>
<comment type="subcellular location">
    <subcellularLocation>
        <location evidence="1">Membrane</location>
        <topology evidence="1">Multi-pass membrane protein</topology>
    </subcellularLocation>
</comment>
<keyword evidence="11" id="KW-1185">Reference proteome</keyword>
<gene>
    <name evidence="10" type="primary">NCAS0A13470</name>
    <name evidence="10" type="ordered locus">NCAS_0A13470</name>
</gene>
<evidence type="ECO:0000256" key="7">
    <source>
        <dbReference type="ARBA" id="ARBA00023136"/>
    </source>
</evidence>
<dbReference type="RefSeq" id="XP_003674285.1">
    <property type="nucleotide sequence ID" value="XM_003674237.1"/>
</dbReference>
<feature type="transmembrane region" description="Helical" evidence="9">
    <location>
        <begin position="311"/>
        <end position="337"/>
    </location>
</feature>
<dbReference type="NCBIfam" id="TIGR00800">
    <property type="entry name" value="ncs1"/>
    <property type="match status" value="1"/>
</dbReference>
<dbReference type="PIRSF" id="PIRSF002744">
    <property type="entry name" value="Pur-cyt_permease"/>
    <property type="match status" value="1"/>
</dbReference>
<feature type="transmembrane region" description="Helical" evidence="9">
    <location>
        <begin position="248"/>
        <end position="267"/>
    </location>
</feature>
<accession>G0V8V6</accession>
<dbReference type="OMA" id="LWLSANM"/>
<dbReference type="KEGG" id="ncs:NCAS_0A13470"/>
<feature type="transmembrane region" description="Helical" evidence="9">
    <location>
        <begin position="109"/>
        <end position="130"/>
    </location>
</feature>
<dbReference type="PANTHER" id="PTHR31806:SF1">
    <property type="entry name" value="PURINE-CYTOSINE PERMEASE FCY2-RELATED"/>
    <property type="match status" value="1"/>
</dbReference>
<dbReference type="GO" id="GO:0000329">
    <property type="term" value="C:fungal-type vacuole membrane"/>
    <property type="evidence" value="ECO:0007669"/>
    <property type="project" value="TreeGrafter"/>
</dbReference>
<dbReference type="Proteomes" id="UP000001640">
    <property type="component" value="Chromosome 1"/>
</dbReference>
<keyword evidence="4" id="KW-0597">Phosphoprotein</keyword>
<evidence type="ECO:0000256" key="8">
    <source>
        <dbReference type="PIRNR" id="PIRNR002744"/>
    </source>
</evidence>
<dbReference type="GO" id="GO:0005886">
    <property type="term" value="C:plasma membrane"/>
    <property type="evidence" value="ECO:0007669"/>
    <property type="project" value="TreeGrafter"/>
</dbReference>
<dbReference type="FunCoup" id="G0V8V6">
    <property type="interactions" value="75"/>
</dbReference>
<evidence type="ECO:0000256" key="4">
    <source>
        <dbReference type="ARBA" id="ARBA00022553"/>
    </source>
</evidence>
<keyword evidence="3 8" id="KW-0813">Transport</keyword>
<feature type="transmembrane region" description="Helical" evidence="9">
    <location>
        <begin position="442"/>
        <end position="460"/>
    </location>
</feature>
<keyword evidence="5 9" id="KW-0812">Transmembrane</keyword>
<sequence length="545" mass="59681">MRLTRRVSVPGPSRDIDLERNTDLERETGYEMNSFGEKASSADIKVIPGVPDYDEYESIQEPETYMEETKLSFFNRFVASLNAETKGVEPVTDEEKTDDSIINAASMWFSANLVIASYALGGLGPIVFNLNFGTSVLVIIFFNILGLLSIAFFSVFGAEFGLRQMILSRYLLGNITARIFAIINIIACVGWGVVNTVASSQLLNMVNTPNNCPLWAGCLIIVGCTVLVTFFGYNVIHAYEKWSWVPNFAVFLVIIARLKMSGAFTGGEWTSGPTTAGNVLSFGGAVFGFAAGWTTYAADYTVYMPRSTNKYTIFFSLTAGLSLPLFFTMILGAASAMGAVNNPDWMNYYKSNGMGGVTYAILVPDSLHGFGQFCCVLLAMSTVANNIPNMYTIALSVQALYQPFSKVPRVAWTMAGNAFTLGISIAACYYFQGFMENFMNSIGYYLAIYIAISLSEHFIYRKGFQGYNVEDWNTWSKLPIGIAGTSALIVGAFGVALGMSQSYWVGEIGKLIGDHGGDIGFELGASWAFIVYNVLRPLEIKYTGR</sequence>
<dbReference type="InParanoid" id="G0V8V6"/>
<evidence type="ECO:0000313" key="11">
    <source>
        <dbReference type="Proteomes" id="UP000001640"/>
    </source>
</evidence>
<feature type="transmembrane region" description="Helical" evidence="9">
    <location>
        <begin position="136"/>
        <end position="158"/>
    </location>
</feature>
<dbReference type="InterPro" id="IPR026030">
    <property type="entry name" value="Pur-cyt_permease_Fcy2/21/22"/>
</dbReference>
<dbReference type="Gene3D" id="1.10.4160.10">
    <property type="entry name" value="Hydantoin permease"/>
    <property type="match status" value="1"/>
</dbReference>
<feature type="transmembrane region" description="Helical" evidence="9">
    <location>
        <begin position="410"/>
        <end position="430"/>
    </location>
</feature>
<dbReference type="GeneID" id="96901383"/>
<dbReference type="Pfam" id="PF02133">
    <property type="entry name" value="Transp_cyt_pur"/>
    <property type="match status" value="1"/>
</dbReference>
<dbReference type="HOGENOM" id="CLU_026016_2_2_1"/>
<evidence type="ECO:0000256" key="9">
    <source>
        <dbReference type="SAM" id="Phobius"/>
    </source>
</evidence>
<feature type="transmembrane region" description="Helical" evidence="9">
    <location>
        <begin position="214"/>
        <end position="236"/>
    </location>
</feature>
<reference evidence="10 11" key="1">
    <citation type="journal article" date="2011" name="Proc. Natl. Acad. Sci. U.S.A.">
        <title>Evolutionary erosion of yeast sex chromosomes by mating-type switching accidents.</title>
        <authorList>
            <person name="Gordon J.L."/>
            <person name="Armisen D."/>
            <person name="Proux-Wera E."/>
            <person name="Oheigeartaigh S.S."/>
            <person name="Byrne K.P."/>
            <person name="Wolfe K.H."/>
        </authorList>
    </citation>
    <scope>NUCLEOTIDE SEQUENCE [LARGE SCALE GENOMIC DNA]</scope>
    <source>
        <strain evidence="11">ATCC 76901 / BCRC 22586 / CBS 4309 / NBRC 1992 / NRRL Y-12630</strain>
    </source>
</reference>
<comment type="similarity">
    <text evidence="2 8">Belongs to the purine-cytosine permease (2.A.39) family.</text>
</comment>
<feature type="transmembrane region" description="Helical" evidence="9">
    <location>
        <begin position="480"/>
        <end position="500"/>
    </location>
</feature>
<name>G0V8V6_NAUCA</name>
<reference key="2">
    <citation type="submission" date="2011-08" db="EMBL/GenBank/DDBJ databases">
        <title>Genome sequence of Naumovozyma castellii.</title>
        <authorList>
            <person name="Gordon J.L."/>
            <person name="Armisen D."/>
            <person name="Proux-Wera E."/>
            <person name="OhEigeartaigh S.S."/>
            <person name="Byrne K.P."/>
            <person name="Wolfe K.H."/>
        </authorList>
    </citation>
    <scope>NUCLEOTIDE SEQUENCE</scope>
    <source>
        <strain>Type strain:CBS 4309</strain>
    </source>
</reference>
<evidence type="ECO:0000256" key="2">
    <source>
        <dbReference type="ARBA" id="ARBA00008974"/>
    </source>
</evidence>
<dbReference type="OrthoDB" id="2116389at2759"/>
<dbReference type="GO" id="GO:0015205">
    <property type="term" value="F:nucleobase transmembrane transporter activity"/>
    <property type="evidence" value="ECO:0007669"/>
    <property type="project" value="TreeGrafter"/>
</dbReference>
<keyword evidence="6 9" id="KW-1133">Transmembrane helix</keyword>
<dbReference type="InterPro" id="IPR001248">
    <property type="entry name" value="Pur-cyt_permease"/>
</dbReference>
<dbReference type="FunFam" id="1.10.4160.10:FF:000002">
    <property type="entry name" value="Purine-cytosine permease fcyB"/>
    <property type="match status" value="1"/>
</dbReference>
<dbReference type="PANTHER" id="PTHR31806">
    <property type="entry name" value="PURINE-CYTOSINE PERMEASE FCY2-RELATED"/>
    <property type="match status" value="1"/>
</dbReference>
<evidence type="ECO:0000256" key="6">
    <source>
        <dbReference type="ARBA" id="ARBA00022989"/>
    </source>
</evidence>
<evidence type="ECO:0000256" key="1">
    <source>
        <dbReference type="ARBA" id="ARBA00004141"/>
    </source>
</evidence>
<feature type="transmembrane region" description="Helical" evidence="9">
    <location>
        <begin position="279"/>
        <end position="299"/>
    </location>
</feature>
<proteinExistence type="inferred from homology"/>
<protein>
    <submittedName>
        <fullName evidence="10">Uncharacterized protein</fullName>
    </submittedName>
</protein>
<organism evidence="10 11">
    <name type="scientific">Naumovozyma castellii</name>
    <name type="common">Yeast</name>
    <name type="synonym">Saccharomyces castellii</name>
    <dbReference type="NCBI Taxonomy" id="27288"/>
    <lineage>
        <taxon>Eukaryota</taxon>
        <taxon>Fungi</taxon>
        <taxon>Dikarya</taxon>
        <taxon>Ascomycota</taxon>
        <taxon>Saccharomycotina</taxon>
        <taxon>Saccharomycetes</taxon>
        <taxon>Saccharomycetales</taxon>
        <taxon>Saccharomycetaceae</taxon>
        <taxon>Naumovozyma</taxon>
    </lineage>
</organism>
<dbReference type="InterPro" id="IPR012681">
    <property type="entry name" value="NCS1"/>
</dbReference>
<evidence type="ECO:0000256" key="5">
    <source>
        <dbReference type="ARBA" id="ARBA00022692"/>
    </source>
</evidence>
<dbReference type="CDD" id="cd11484">
    <property type="entry name" value="SLC-NCS1sbd_CobB-like"/>
    <property type="match status" value="1"/>
</dbReference>
<keyword evidence="7 8" id="KW-0472">Membrane</keyword>
<evidence type="ECO:0000313" key="10">
    <source>
        <dbReference type="EMBL" id="CCC67905.1"/>
    </source>
</evidence>
<dbReference type="eggNOG" id="ENOG502QQ8Y">
    <property type="taxonomic scope" value="Eukaryota"/>
</dbReference>
<dbReference type="AlphaFoldDB" id="G0V8V6"/>
<evidence type="ECO:0000256" key="3">
    <source>
        <dbReference type="ARBA" id="ARBA00022448"/>
    </source>
</evidence>